<name>A0A0F9GGY5_9ZZZZ</name>
<reference evidence="1" key="1">
    <citation type="journal article" date="2015" name="Nature">
        <title>Complex archaea that bridge the gap between prokaryotes and eukaryotes.</title>
        <authorList>
            <person name="Spang A."/>
            <person name="Saw J.H."/>
            <person name="Jorgensen S.L."/>
            <person name="Zaremba-Niedzwiedzka K."/>
            <person name="Martijn J."/>
            <person name="Lind A.E."/>
            <person name="van Eijk R."/>
            <person name="Schleper C."/>
            <person name="Guy L."/>
            <person name="Ettema T.J."/>
        </authorList>
    </citation>
    <scope>NUCLEOTIDE SEQUENCE</scope>
</reference>
<accession>A0A0F9GGY5</accession>
<protein>
    <submittedName>
        <fullName evidence="1">Uncharacterized protein</fullName>
    </submittedName>
</protein>
<dbReference type="AlphaFoldDB" id="A0A0F9GGY5"/>
<dbReference type="EMBL" id="LAZR01018001">
    <property type="protein sequence ID" value="KKL98099.1"/>
    <property type="molecule type" value="Genomic_DNA"/>
</dbReference>
<proteinExistence type="predicted"/>
<sequence>MTENSKGGMAYDAVIGWPNIELIIGTAKDGTSLHGNALESAPDGYGIVTAAYNLQGENALFDAKRICEAWNALNEKQA</sequence>
<organism evidence="1">
    <name type="scientific">marine sediment metagenome</name>
    <dbReference type="NCBI Taxonomy" id="412755"/>
    <lineage>
        <taxon>unclassified sequences</taxon>
        <taxon>metagenomes</taxon>
        <taxon>ecological metagenomes</taxon>
    </lineage>
</organism>
<evidence type="ECO:0000313" key="1">
    <source>
        <dbReference type="EMBL" id="KKL98099.1"/>
    </source>
</evidence>
<comment type="caution">
    <text evidence="1">The sequence shown here is derived from an EMBL/GenBank/DDBJ whole genome shotgun (WGS) entry which is preliminary data.</text>
</comment>
<gene>
    <name evidence="1" type="ORF">LCGC14_1827840</name>
</gene>